<protein>
    <submittedName>
        <fullName evidence="2">Uncharacterized protein</fullName>
    </submittedName>
</protein>
<evidence type="ECO:0000256" key="1">
    <source>
        <dbReference type="SAM" id="MobiDB-lite"/>
    </source>
</evidence>
<feature type="compositionally biased region" description="Polar residues" evidence="1">
    <location>
        <begin position="181"/>
        <end position="193"/>
    </location>
</feature>
<comment type="caution">
    <text evidence="2">The sequence shown here is derived from an EMBL/GenBank/DDBJ whole genome shotgun (WGS) entry which is preliminary data.</text>
</comment>
<feature type="compositionally biased region" description="Basic and acidic residues" evidence="1">
    <location>
        <begin position="147"/>
        <end position="157"/>
    </location>
</feature>
<organism evidence="2 3">
    <name type="scientific">Streblomastix strix</name>
    <dbReference type="NCBI Taxonomy" id="222440"/>
    <lineage>
        <taxon>Eukaryota</taxon>
        <taxon>Metamonada</taxon>
        <taxon>Preaxostyla</taxon>
        <taxon>Oxymonadida</taxon>
        <taxon>Streblomastigidae</taxon>
        <taxon>Streblomastix</taxon>
    </lineage>
</organism>
<feature type="compositionally biased region" description="Basic and acidic residues" evidence="1">
    <location>
        <begin position="167"/>
        <end position="179"/>
    </location>
</feature>
<accession>A0A5J4UB44</accession>
<feature type="non-terminal residue" evidence="2">
    <location>
        <position position="1"/>
    </location>
</feature>
<gene>
    <name evidence="2" type="ORF">EZS28_037340</name>
</gene>
<sequence>RNQSTNKLYCEEQKNEDTPNQLRTVLQQKKSSMYGYSTIDLQAEQQQQFVFHLSPEAEMRIFHMVHNIKVRFKGKKGIDLHKCEVNLVNDPETLKEIEFALDNLKKENVEKIKSISEKNESAKQRQKKASTKEDEDNLQHRRSHFAKKVDEAKDEKLTILGKKKTKKDRDETISERPGNDGDNQQQTLQGNAVEQQQEQATEVDANGRSEVREEIRE</sequence>
<evidence type="ECO:0000313" key="2">
    <source>
        <dbReference type="EMBL" id="KAA6367131.1"/>
    </source>
</evidence>
<name>A0A5J4UB44_9EUKA</name>
<dbReference type="AlphaFoldDB" id="A0A5J4UB44"/>
<feature type="region of interest" description="Disordered" evidence="1">
    <location>
        <begin position="115"/>
        <end position="217"/>
    </location>
</feature>
<evidence type="ECO:0000313" key="3">
    <source>
        <dbReference type="Proteomes" id="UP000324800"/>
    </source>
</evidence>
<dbReference type="EMBL" id="SNRW01018647">
    <property type="protein sequence ID" value="KAA6367131.1"/>
    <property type="molecule type" value="Genomic_DNA"/>
</dbReference>
<proteinExistence type="predicted"/>
<feature type="compositionally biased region" description="Basic and acidic residues" evidence="1">
    <location>
        <begin position="205"/>
        <end position="217"/>
    </location>
</feature>
<reference evidence="2 3" key="1">
    <citation type="submission" date="2019-03" db="EMBL/GenBank/DDBJ databases">
        <title>Single cell metagenomics reveals metabolic interactions within the superorganism composed of flagellate Streblomastix strix and complex community of Bacteroidetes bacteria on its surface.</title>
        <authorList>
            <person name="Treitli S.C."/>
            <person name="Kolisko M."/>
            <person name="Husnik F."/>
            <person name="Keeling P."/>
            <person name="Hampl V."/>
        </authorList>
    </citation>
    <scope>NUCLEOTIDE SEQUENCE [LARGE SCALE GENOMIC DNA]</scope>
    <source>
        <strain evidence="2">ST1C</strain>
    </source>
</reference>
<dbReference type="Proteomes" id="UP000324800">
    <property type="component" value="Unassembled WGS sequence"/>
</dbReference>